<reference evidence="2 3" key="1">
    <citation type="journal article" date="2012" name="BMC Genomics">
        <title>Genomic sequence analysis and characterization of Sneathia amnii sp. nov.</title>
        <authorList>
            <consortium name="Vaginal Microbiome Consortium (additional members)"/>
            <person name="Harwich M.D.Jr."/>
            <person name="Serrano M.G."/>
            <person name="Fettweis J.M."/>
            <person name="Alves J.M."/>
            <person name="Reimers M.A."/>
            <person name="Buck G.A."/>
            <person name="Jefferson K.K."/>
        </authorList>
    </citation>
    <scope>NUCLEOTIDE SEQUENCE [LARGE SCALE GENOMIC DNA]</scope>
    <source>
        <strain evidence="2 3">SN35</strain>
    </source>
</reference>
<organism evidence="2 3">
    <name type="scientific">Sneathia vaginalis</name>
    <dbReference type="NCBI Taxonomy" id="187101"/>
    <lineage>
        <taxon>Bacteria</taxon>
        <taxon>Fusobacteriati</taxon>
        <taxon>Fusobacteriota</taxon>
        <taxon>Fusobacteriia</taxon>
        <taxon>Fusobacteriales</taxon>
        <taxon>Leptotrichiaceae</taxon>
        <taxon>Sneathia</taxon>
    </lineage>
</organism>
<dbReference type="KEGG" id="sns:VC03_00400"/>
<dbReference type="AlphaFoldDB" id="A0A0E3ZBA9"/>
<dbReference type="Proteomes" id="UP000033103">
    <property type="component" value="Chromosome"/>
</dbReference>
<dbReference type="HOGENOM" id="CLU_045980_0_0_0"/>
<dbReference type="SUPFAM" id="SSF56935">
    <property type="entry name" value="Porins"/>
    <property type="match status" value="1"/>
</dbReference>
<keyword evidence="1" id="KW-0732">Signal</keyword>
<keyword evidence="3" id="KW-1185">Reference proteome</keyword>
<dbReference type="PATRIC" id="fig|1069640.6.peg.73"/>
<dbReference type="RefSeq" id="WP_046328161.1">
    <property type="nucleotide sequence ID" value="NZ_CP011280.1"/>
</dbReference>
<feature type="signal peptide" evidence="1">
    <location>
        <begin position="1"/>
        <end position="18"/>
    </location>
</feature>
<name>A0A0E3ZBA9_9FUSO</name>
<dbReference type="EMBL" id="CP011280">
    <property type="protein sequence ID" value="AKC95055.1"/>
    <property type="molecule type" value="Genomic_DNA"/>
</dbReference>
<gene>
    <name evidence="2" type="ORF">VC03_00400</name>
</gene>
<accession>A0A0E3ZBA9</accession>
<evidence type="ECO:0000256" key="1">
    <source>
        <dbReference type="SAM" id="SignalP"/>
    </source>
</evidence>
<dbReference type="STRING" id="187101.VC03_00400"/>
<sequence length="565" mass="61305">MKKTLLLTSLVASMVAMAGTTGSVEGYNENEATFVKGAKPTFVAKKTGVKTEVKVEGTGFSFGGDFKAEDLELGKVTKANYLNHSSVWAKYELPELTKGLNVYVKGTVSPKFAEDLDYESVPDTLEADINKSLTLSGVKDTEKDKINAVLVRLAKEKGLSDESIAKIIAKKGEEKATQVTELVNEEKAAITKANKKDKSYDKGSAELEGQVSYKYDVLTFGFNSKTNFPLSNKSYNTTIEGNGDVKHHIAPAEDYGATVKSTHKVFVESEEGKDVFVKGLKDVKASLEIKHNYKKLVTTPGERVDYVKGNVELAYDGVKDLRIDGKADFTVNVNGPKKLGNIKLGDYNLEDLELGGVVSNMPVDFVHSYNAKLTYTGVKGLTLAVAPFVSHSQLKIGSLLVPALGHTYVLDKDLNNAFAALQSLKFDNVMYGASLNAQYKMLNDQLTLTGKALLSGDSLFVCGINVANLGVVSLGANAKYDYKVSDKFTVSPEADAKLDLYIASPVTVPFLTLTPKVSAEYKPTDTLTLKGSVEAPVKFGPTLDGKFGYKQAQIKTSLNLKYEWK</sequence>
<feature type="chain" id="PRO_5002416132" evidence="1">
    <location>
        <begin position="19"/>
        <end position="565"/>
    </location>
</feature>
<proteinExistence type="predicted"/>
<protein>
    <submittedName>
        <fullName evidence="2">Uncharacterized protein</fullName>
    </submittedName>
</protein>
<evidence type="ECO:0000313" key="2">
    <source>
        <dbReference type="EMBL" id="AKC95055.1"/>
    </source>
</evidence>
<evidence type="ECO:0000313" key="3">
    <source>
        <dbReference type="Proteomes" id="UP000033103"/>
    </source>
</evidence>